<evidence type="ECO:0000313" key="1">
    <source>
        <dbReference type="EMBL" id="KAF7264610.1"/>
    </source>
</evidence>
<organism evidence="1 2">
    <name type="scientific">Rhynchophorus ferrugineus</name>
    <name type="common">Red palm weevil</name>
    <name type="synonym">Curculio ferrugineus</name>
    <dbReference type="NCBI Taxonomy" id="354439"/>
    <lineage>
        <taxon>Eukaryota</taxon>
        <taxon>Metazoa</taxon>
        <taxon>Ecdysozoa</taxon>
        <taxon>Arthropoda</taxon>
        <taxon>Hexapoda</taxon>
        <taxon>Insecta</taxon>
        <taxon>Pterygota</taxon>
        <taxon>Neoptera</taxon>
        <taxon>Endopterygota</taxon>
        <taxon>Coleoptera</taxon>
        <taxon>Polyphaga</taxon>
        <taxon>Cucujiformia</taxon>
        <taxon>Curculionidae</taxon>
        <taxon>Dryophthorinae</taxon>
        <taxon>Rhynchophorus</taxon>
    </lineage>
</organism>
<keyword evidence="2" id="KW-1185">Reference proteome</keyword>
<dbReference type="AlphaFoldDB" id="A0A834HTT5"/>
<proteinExistence type="predicted"/>
<sequence length="90" mass="9764">MNNQYASLAYPLRLDIFLGPLSSSVPPASPADLSSPPAPAASCCQSVFPRKLKTLLSMVIITWNRLEEVRADLPSALATIQPLTFAFPYD</sequence>
<dbReference type="EMBL" id="JAACXV010016531">
    <property type="protein sequence ID" value="KAF7264610.1"/>
    <property type="molecule type" value="Genomic_DNA"/>
</dbReference>
<dbReference type="Proteomes" id="UP000625711">
    <property type="component" value="Unassembled WGS sequence"/>
</dbReference>
<accession>A0A834HTT5</accession>
<gene>
    <name evidence="1" type="ORF">GWI33_022960</name>
</gene>
<comment type="caution">
    <text evidence="1">The sequence shown here is derived from an EMBL/GenBank/DDBJ whole genome shotgun (WGS) entry which is preliminary data.</text>
</comment>
<reference evidence="1" key="1">
    <citation type="submission" date="2020-08" db="EMBL/GenBank/DDBJ databases">
        <title>Genome sequencing and assembly of the red palm weevil Rhynchophorus ferrugineus.</title>
        <authorList>
            <person name="Dias G.B."/>
            <person name="Bergman C.M."/>
            <person name="Manee M."/>
        </authorList>
    </citation>
    <scope>NUCLEOTIDE SEQUENCE</scope>
    <source>
        <strain evidence="1">AA-2017</strain>
        <tissue evidence="1">Whole larva</tissue>
    </source>
</reference>
<name>A0A834HTT5_RHYFE</name>
<evidence type="ECO:0000313" key="2">
    <source>
        <dbReference type="Proteomes" id="UP000625711"/>
    </source>
</evidence>
<protein>
    <submittedName>
        <fullName evidence="1">Uncharacterized protein</fullName>
    </submittedName>
</protein>